<dbReference type="PANTHER" id="PTHR45661">
    <property type="entry name" value="SURFACE ANTIGEN"/>
    <property type="match status" value="1"/>
</dbReference>
<dbReference type="Gene3D" id="3.80.10.10">
    <property type="entry name" value="Ribonuclease Inhibitor"/>
    <property type="match status" value="2"/>
</dbReference>
<dbReference type="EMBL" id="JNGW01000048">
    <property type="protein sequence ID" value="KDR52651.1"/>
    <property type="molecule type" value="Genomic_DNA"/>
</dbReference>
<comment type="caution">
    <text evidence="2">The sequence shown here is derived from an EMBL/GenBank/DDBJ whole genome shotgun (WGS) entry which is preliminary data.</text>
</comment>
<evidence type="ECO:0008006" key="4">
    <source>
        <dbReference type="Google" id="ProtNLM"/>
    </source>
</evidence>
<dbReference type="Proteomes" id="UP000027442">
    <property type="component" value="Unassembled WGS sequence"/>
</dbReference>
<gene>
    <name evidence="2" type="ORF">HMPREF1991_01228</name>
</gene>
<dbReference type="PANTHER" id="PTHR45661:SF3">
    <property type="entry name" value="IG-LIKE DOMAIN-CONTAINING PROTEIN"/>
    <property type="match status" value="1"/>
</dbReference>
<dbReference type="Pfam" id="PF13306">
    <property type="entry name" value="LRR_5"/>
    <property type="match status" value="3"/>
</dbReference>
<dbReference type="PATRIC" id="fig|1122985.7.peg.1276"/>
<feature type="chain" id="PRO_5001668759" description="Leucine-rich repeat domain-containing protein" evidence="1">
    <location>
        <begin position="20"/>
        <end position="531"/>
    </location>
</feature>
<dbReference type="AlphaFoldDB" id="A0A069QS62"/>
<feature type="signal peptide" evidence="1">
    <location>
        <begin position="1"/>
        <end position="19"/>
    </location>
</feature>
<dbReference type="HOGENOM" id="CLU_501385_0_0_10"/>
<dbReference type="InterPro" id="IPR053139">
    <property type="entry name" value="Surface_bspA-like"/>
</dbReference>
<evidence type="ECO:0000313" key="3">
    <source>
        <dbReference type="Proteomes" id="UP000027442"/>
    </source>
</evidence>
<accession>A0A069QS62</accession>
<dbReference type="eggNOG" id="COG3209">
    <property type="taxonomic scope" value="Bacteria"/>
</dbReference>
<organism evidence="2 3">
    <name type="scientific">Hoylesella loescheii DSM 19665 = JCM 12249 = ATCC 15930</name>
    <dbReference type="NCBI Taxonomy" id="1122985"/>
    <lineage>
        <taxon>Bacteria</taxon>
        <taxon>Pseudomonadati</taxon>
        <taxon>Bacteroidota</taxon>
        <taxon>Bacteroidia</taxon>
        <taxon>Bacteroidales</taxon>
        <taxon>Prevotellaceae</taxon>
        <taxon>Hoylesella</taxon>
    </lineage>
</organism>
<name>A0A069QS62_HOYLO</name>
<reference evidence="2 3" key="1">
    <citation type="submission" date="2013-08" db="EMBL/GenBank/DDBJ databases">
        <authorList>
            <person name="Weinstock G."/>
            <person name="Sodergren E."/>
            <person name="Wylie T."/>
            <person name="Fulton L."/>
            <person name="Fulton R."/>
            <person name="Fronick C."/>
            <person name="O'Laughlin M."/>
            <person name="Godfrey J."/>
            <person name="Miner T."/>
            <person name="Herter B."/>
            <person name="Appelbaum E."/>
            <person name="Cordes M."/>
            <person name="Lek S."/>
            <person name="Wollam A."/>
            <person name="Pepin K.H."/>
            <person name="Palsikar V.B."/>
            <person name="Mitreva M."/>
            <person name="Wilson R.K."/>
        </authorList>
    </citation>
    <scope>NUCLEOTIDE SEQUENCE [LARGE SCALE GENOMIC DNA]</scope>
    <source>
        <strain evidence="2 3">ATCC 15930</strain>
    </source>
</reference>
<sequence>MRKILLQLFCIACTLNVMAQNGKNNDNDHYLNQTTLQVTKAGTLEQAFADAKPDNYQGLCVVGPLNEADMRFLAKLAKPSGKEDLHSINLQKAQLERVPAHWLQGLAYVTHVYLPTTLKEVGAYAFANTNSLRKADLPEGLKSIGECAFVGTGIQRVNLPVSLETIGEGAFAHLKSLTEVSVPAANEHFDIVDSMLIRNADNTLLQCFMKGKGQVQVPEVVERIGHLAFGGAKNISSINIPKSVTAIGEDAFASTYALEAISVAEGNAHFASTNGVLFNKDATLLICYPTSKRGNSYAVPATVKELATGAFQECGGGNAYKHIKDKAEKKKAKLNQVTLPEGLTKIGKWAFTFSGCQVNIPSTVREIGDSCFFYSEIEEMTIPEGVKRIGDGMFAACYSLATITLPSTIEYVGAKIMAFNYVETTLNVYAVNPPTCHRDAFADFASSINLHVVKGKKQAYEKSNDWKGSVFNDIEDDLKAIVTGVSATAPSSVEAVETARYNLQGVRIYAPQRGVNIVKMSDGTQKKVLVK</sequence>
<dbReference type="SUPFAM" id="SSF52058">
    <property type="entry name" value="L domain-like"/>
    <property type="match status" value="1"/>
</dbReference>
<keyword evidence="3" id="KW-1185">Reference proteome</keyword>
<dbReference type="RefSeq" id="WP_026292454.1">
    <property type="nucleotide sequence ID" value="NZ_KB899212.1"/>
</dbReference>
<dbReference type="InterPro" id="IPR026906">
    <property type="entry name" value="LRR_5"/>
</dbReference>
<dbReference type="InterPro" id="IPR032675">
    <property type="entry name" value="LRR_dom_sf"/>
</dbReference>
<proteinExistence type="predicted"/>
<protein>
    <recommendedName>
        <fullName evidence="4">Leucine-rich repeat domain-containing protein</fullName>
    </recommendedName>
</protein>
<evidence type="ECO:0000256" key="1">
    <source>
        <dbReference type="SAM" id="SignalP"/>
    </source>
</evidence>
<evidence type="ECO:0000313" key="2">
    <source>
        <dbReference type="EMBL" id="KDR52651.1"/>
    </source>
</evidence>
<keyword evidence="1" id="KW-0732">Signal</keyword>